<proteinExistence type="predicted"/>
<feature type="transmembrane region" description="Helical" evidence="1">
    <location>
        <begin position="186"/>
        <end position="208"/>
    </location>
</feature>
<keyword evidence="1" id="KW-1133">Transmembrane helix</keyword>
<dbReference type="PANTHER" id="PTHR39456:SF1">
    <property type="entry name" value="METAL-DEPENDENT HYDROLASE"/>
    <property type="match status" value="1"/>
</dbReference>
<keyword evidence="2" id="KW-0378">Hydrolase</keyword>
<dbReference type="PIRSF" id="PIRSF007580">
    <property type="entry name" value="UCP07580"/>
    <property type="match status" value="1"/>
</dbReference>
<dbReference type="EMBL" id="BAABBN010000004">
    <property type="protein sequence ID" value="GAA3917323.1"/>
    <property type="molecule type" value="Genomic_DNA"/>
</dbReference>
<keyword evidence="1" id="KW-0812">Transmembrane</keyword>
<dbReference type="Pfam" id="PF10118">
    <property type="entry name" value="Metal_hydrol"/>
    <property type="match status" value="1"/>
</dbReference>
<evidence type="ECO:0000256" key="1">
    <source>
        <dbReference type="SAM" id="Phobius"/>
    </source>
</evidence>
<evidence type="ECO:0000313" key="3">
    <source>
        <dbReference type="Proteomes" id="UP001501565"/>
    </source>
</evidence>
<name>A0ABP7MBM4_9GAMM</name>
<keyword evidence="3" id="KW-1185">Reference proteome</keyword>
<accession>A0ABP7MBM4</accession>
<protein>
    <submittedName>
        <fullName evidence="2">Metal-dependent hydrolase</fullName>
    </submittedName>
</protein>
<dbReference type="RefSeq" id="WP_344796169.1">
    <property type="nucleotide sequence ID" value="NZ_BAABBN010000004.1"/>
</dbReference>
<dbReference type="InterPro" id="IPR016516">
    <property type="entry name" value="UCP07580"/>
</dbReference>
<keyword evidence="1" id="KW-0472">Membrane</keyword>
<comment type="caution">
    <text evidence="2">The sequence shown here is derived from an EMBL/GenBank/DDBJ whole genome shotgun (WGS) entry which is preliminary data.</text>
</comment>
<organism evidence="2 3">
    <name type="scientific">Litoribacillus peritrichatus</name>
    <dbReference type="NCBI Taxonomy" id="718191"/>
    <lineage>
        <taxon>Bacteria</taxon>
        <taxon>Pseudomonadati</taxon>
        <taxon>Pseudomonadota</taxon>
        <taxon>Gammaproteobacteria</taxon>
        <taxon>Oceanospirillales</taxon>
        <taxon>Oceanospirillaceae</taxon>
        <taxon>Litoribacillus</taxon>
    </lineage>
</organism>
<sequence length="277" mass="32326">MNNQVTPIQRNLRFKLPVDRVRSWHKKAGMHGSQFMNTMSLFFPEGERFFIQSVRNFRNEITDLQLQKAVKAFIGQEAMHGREHEEYNKAMVESGFAVDRMEAQVTRLLNTIKRTSSNEFQLAVTIALEHLTAILADVLLKNPDFFEGADPNFTALWQWHALEETEHKAVAFDVFQEVMNKSLGAYLLRTSALVLATGLFFSLVYFYYFNLLKTDGEHTNVRGIWRSFQFQWLKPGLLRLAIPAWLDYFKPGFHPWQHDNREFLTLIDELEARVASF</sequence>
<reference evidence="3" key="1">
    <citation type="journal article" date="2019" name="Int. J. Syst. Evol. Microbiol.">
        <title>The Global Catalogue of Microorganisms (GCM) 10K type strain sequencing project: providing services to taxonomists for standard genome sequencing and annotation.</title>
        <authorList>
            <consortium name="The Broad Institute Genomics Platform"/>
            <consortium name="The Broad Institute Genome Sequencing Center for Infectious Disease"/>
            <person name="Wu L."/>
            <person name="Ma J."/>
        </authorList>
    </citation>
    <scope>NUCLEOTIDE SEQUENCE [LARGE SCALE GENOMIC DNA]</scope>
    <source>
        <strain evidence="3">JCM 17551</strain>
    </source>
</reference>
<dbReference type="Proteomes" id="UP001501565">
    <property type="component" value="Unassembled WGS sequence"/>
</dbReference>
<gene>
    <name evidence="2" type="ORF">GCM10022277_10350</name>
</gene>
<evidence type="ECO:0000313" key="2">
    <source>
        <dbReference type="EMBL" id="GAA3917323.1"/>
    </source>
</evidence>
<dbReference type="PANTHER" id="PTHR39456">
    <property type="entry name" value="METAL-DEPENDENT HYDROLASE"/>
    <property type="match status" value="1"/>
</dbReference>
<dbReference type="GO" id="GO:0016787">
    <property type="term" value="F:hydrolase activity"/>
    <property type="evidence" value="ECO:0007669"/>
    <property type="project" value="UniProtKB-KW"/>
</dbReference>